<accession>K0T7D6</accession>
<gene>
    <name evidence="1" type="ORF">THAOC_12701</name>
</gene>
<reference evidence="1 2" key="1">
    <citation type="journal article" date="2012" name="Genome Biol.">
        <title>Genome and low-iron response of an oceanic diatom adapted to chronic iron limitation.</title>
        <authorList>
            <person name="Lommer M."/>
            <person name="Specht M."/>
            <person name="Roy A.S."/>
            <person name="Kraemer L."/>
            <person name="Andreson R."/>
            <person name="Gutowska M.A."/>
            <person name="Wolf J."/>
            <person name="Bergner S.V."/>
            <person name="Schilhabel M.B."/>
            <person name="Klostermeier U.C."/>
            <person name="Beiko R.G."/>
            <person name="Rosenstiel P."/>
            <person name="Hippler M."/>
            <person name="Laroche J."/>
        </authorList>
    </citation>
    <scope>NUCLEOTIDE SEQUENCE [LARGE SCALE GENOMIC DNA]</scope>
    <source>
        <strain evidence="1 2">CCMP1005</strain>
    </source>
</reference>
<dbReference type="EMBL" id="AGNL01015009">
    <property type="protein sequence ID" value="EJK66387.1"/>
    <property type="molecule type" value="Genomic_DNA"/>
</dbReference>
<comment type="caution">
    <text evidence="1">The sequence shown here is derived from an EMBL/GenBank/DDBJ whole genome shotgun (WGS) entry which is preliminary data.</text>
</comment>
<keyword evidence="2" id="KW-1185">Reference proteome</keyword>
<name>K0T7D6_THAOC</name>
<dbReference type="OrthoDB" id="164026at2759"/>
<proteinExistence type="predicted"/>
<evidence type="ECO:0000313" key="1">
    <source>
        <dbReference type="EMBL" id="EJK66387.1"/>
    </source>
</evidence>
<sequence length="163" mass="18925">MHFKYLGSFISYNLRDDFDIDLRIKKAGQAMGALKHFFSNEHVDTYTKHLIFKAIPLNLLLWGCETWSLREDHYLRHQADELFSCATRTIARPTRRGRTLPYDSYRATDRPTDRVVKLHRRRLNRGHHRISSGSPPWTIPFAMTGGRPNPRYSVSGDVGGPQK</sequence>
<protein>
    <recommendedName>
        <fullName evidence="3">Reverse transcriptase domain-containing protein</fullName>
    </recommendedName>
</protein>
<organism evidence="1 2">
    <name type="scientific">Thalassiosira oceanica</name>
    <name type="common">Marine diatom</name>
    <dbReference type="NCBI Taxonomy" id="159749"/>
    <lineage>
        <taxon>Eukaryota</taxon>
        <taxon>Sar</taxon>
        <taxon>Stramenopiles</taxon>
        <taxon>Ochrophyta</taxon>
        <taxon>Bacillariophyta</taxon>
        <taxon>Coscinodiscophyceae</taxon>
        <taxon>Thalassiosirophycidae</taxon>
        <taxon>Thalassiosirales</taxon>
        <taxon>Thalassiosiraceae</taxon>
        <taxon>Thalassiosira</taxon>
    </lineage>
</organism>
<evidence type="ECO:0000313" key="2">
    <source>
        <dbReference type="Proteomes" id="UP000266841"/>
    </source>
</evidence>
<evidence type="ECO:0008006" key="3">
    <source>
        <dbReference type="Google" id="ProtNLM"/>
    </source>
</evidence>
<dbReference type="PANTHER" id="PTHR47027:SF20">
    <property type="entry name" value="REVERSE TRANSCRIPTASE-LIKE PROTEIN WITH RNA-DIRECTED DNA POLYMERASE DOMAIN"/>
    <property type="match status" value="1"/>
</dbReference>
<dbReference type="Proteomes" id="UP000266841">
    <property type="component" value="Unassembled WGS sequence"/>
</dbReference>
<dbReference type="AlphaFoldDB" id="K0T7D6"/>
<dbReference type="PANTHER" id="PTHR47027">
    <property type="entry name" value="REVERSE TRANSCRIPTASE DOMAIN-CONTAINING PROTEIN"/>
    <property type="match status" value="1"/>
</dbReference>
<dbReference type="eggNOG" id="ENOG502S0E4">
    <property type="taxonomic scope" value="Eukaryota"/>
</dbReference>